<keyword evidence="2" id="KW-1185">Reference proteome</keyword>
<comment type="caution">
    <text evidence="1">The sequence shown here is derived from an EMBL/GenBank/DDBJ whole genome shotgun (WGS) entry which is preliminary data.</text>
</comment>
<dbReference type="EMBL" id="SSOC01000002">
    <property type="protein sequence ID" value="THF66054.1"/>
    <property type="molecule type" value="Genomic_DNA"/>
</dbReference>
<accession>A0A4S4B0N7</accession>
<dbReference type="RefSeq" id="WP_136347005.1">
    <property type="nucleotide sequence ID" value="NZ_SSOC01000002.1"/>
</dbReference>
<organism evidence="1 2">
    <name type="scientific">Pseudothauera nasutitermitis</name>
    <dbReference type="NCBI Taxonomy" id="2565930"/>
    <lineage>
        <taxon>Bacteria</taxon>
        <taxon>Pseudomonadati</taxon>
        <taxon>Pseudomonadota</taxon>
        <taxon>Betaproteobacteria</taxon>
        <taxon>Rhodocyclales</taxon>
        <taxon>Zoogloeaceae</taxon>
        <taxon>Pseudothauera</taxon>
    </lineage>
</organism>
<reference evidence="1 2" key="1">
    <citation type="submission" date="2019-04" db="EMBL/GenBank/DDBJ databases">
        <title>Azoarcus nasutitermitis sp. nov. isolated from termite nest.</title>
        <authorList>
            <person name="Lin S.-Y."/>
            <person name="Hameed A."/>
            <person name="Hsu Y.-H."/>
            <person name="Young C.-C."/>
        </authorList>
    </citation>
    <scope>NUCLEOTIDE SEQUENCE [LARGE SCALE GENOMIC DNA]</scope>
    <source>
        <strain evidence="1 2">CC-YHH838</strain>
    </source>
</reference>
<dbReference type="AlphaFoldDB" id="A0A4S4B0N7"/>
<evidence type="ECO:0000313" key="2">
    <source>
        <dbReference type="Proteomes" id="UP000308430"/>
    </source>
</evidence>
<dbReference type="Proteomes" id="UP000308430">
    <property type="component" value="Unassembled WGS sequence"/>
</dbReference>
<sequence length="96" mass="10232">MATITGNDIQGMVRHWLNTPVGGYLGSDYGQDTKSLLQRPHADGAPDSFLRKMRGDVPVLQALPTGSLNLYGVPSLPDRLDLIVEVAGQTIEVTGG</sequence>
<proteinExistence type="predicted"/>
<evidence type="ECO:0000313" key="1">
    <source>
        <dbReference type="EMBL" id="THF66054.1"/>
    </source>
</evidence>
<protein>
    <submittedName>
        <fullName evidence="1">Uncharacterized protein</fullName>
    </submittedName>
</protein>
<gene>
    <name evidence="1" type="ORF">E6C76_04120</name>
</gene>
<name>A0A4S4B0N7_9RHOO</name>
<dbReference type="OrthoDB" id="6693997at2"/>